<keyword evidence="6 14" id="KW-0812">Transmembrane</keyword>
<dbReference type="Gene3D" id="2.40.170.20">
    <property type="entry name" value="TonB-dependent receptor, beta-barrel domain"/>
    <property type="match status" value="1"/>
</dbReference>
<dbReference type="InterPro" id="IPR037066">
    <property type="entry name" value="Plug_dom_sf"/>
</dbReference>
<dbReference type="InterPro" id="IPR036942">
    <property type="entry name" value="Beta-barrel_TonB_sf"/>
</dbReference>
<evidence type="ECO:0000256" key="8">
    <source>
        <dbReference type="ARBA" id="ARBA00023004"/>
    </source>
</evidence>
<evidence type="ECO:0000256" key="16">
    <source>
        <dbReference type="RuleBase" id="RU003357"/>
    </source>
</evidence>
<dbReference type="Gene3D" id="2.170.130.10">
    <property type="entry name" value="TonB-dependent receptor, plug domain"/>
    <property type="match status" value="1"/>
</dbReference>
<evidence type="ECO:0000256" key="3">
    <source>
        <dbReference type="ARBA" id="ARBA00022448"/>
    </source>
</evidence>
<gene>
    <name evidence="19" type="ORF">BG61_32395</name>
</gene>
<dbReference type="InterPro" id="IPR039426">
    <property type="entry name" value="TonB-dep_rcpt-like"/>
</dbReference>
<dbReference type="GO" id="GO:0009279">
    <property type="term" value="C:cell outer membrane"/>
    <property type="evidence" value="ECO:0007669"/>
    <property type="project" value="UniProtKB-SubCell"/>
</dbReference>
<evidence type="ECO:0000256" key="7">
    <source>
        <dbReference type="ARBA" id="ARBA00022729"/>
    </source>
</evidence>
<dbReference type="CDD" id="cd01347">
    <property type="entry name" value="ligand_gated_channel"/>
    <property type="match status" value="1"/>
</dbReference>
<evidence type="ECO:0000256" key="13">
    <source>
        <dbReference type="ARBA" id="ARBA00023237"/>
    </source>
</evidence>
<dbReference type="Proteomes" id="UP000027466">
    <property type="component" value="Unassembled WGS sequence"/>
</dbReference>
<evidence type="ECO:0000256" key="6">
    <source>
        <dbReference type="ARBA" id="ARBA00022692"/>
    </source>
</evidence>
<dbReference type="InterPro" id="IPR000531">
    <property type="entry name" value="Beta-barrel_TonB"/>
</dbReference>
<dbReference type="GO" id="GO:0015891">
    <property type="term" value="P:siderophore transport"/>
    <property type="evidence" value="ECO:0007669"/>
    <property type="project" value="InterPro"/>
</dbReference>
<dbReference type="PANTHER" id="PTHR32552:SF82">
    <property type="entry name" value="FCUA PROTEIN"/>
    <property type="match status" value="1"/>
</dbReference>
<keyword evidence="3 14" id="KW-0813">Transport</keyword>
<accession>A0A069PS97</accession>
<keyword evidence="13 14" id="KW-0998">Cell outer membrane</keyword>
<dbReference type="InterPro" id="IPR010917">
    <property type="entry name" value="TonB_rcpt_CS"/>
</dbReference>
<dbReference type="RefSeq" id="WP_051672316.1">
    <property type="nucleotide sequence ID" value="NZ_CADFFX010000001.1"/>
</dbReference>
<keyword evidence="8" id="KW-0408">Iron</keyword>
<keyword evidence="12 19" id="KW-0675">Receptor</keyword>
<feature type="domain" description="TonB-dependent receptor-like beta-barrel" evidence="17">
    <location>
        <begin position="272"/>
        <end position="711"/>
    </location>
</feature>
<evidence type="ECO:0000259" key="18">
    <source>
        <dbReference type="Pfam" id="PF07715"/>
    </source>
</evidence>
<evidence type="ECO:0000256" key="15">
    <source>
        <dbReference type="PROSITE-ProRule" id="PRU10144"/>
    </source>
</evidence>
<keyword evidence="10 16" id="KW-0798">TonB box</keyword>
<evidence type="ECO:0000313" key="19">
    <source>
        <dbReference type="EMBL" id="KDR43608.1"/>
    </source>
</evidence>
<evidence type="ECO:0000256" key="4">
    <source>
        <dbReference type="ARBA" id="ARBA00022452"/>
    </source>
</evidence>
<dbReference type="SUPFAM" id="SSF56935">
    <property type="entry name" value="Porins"/>
    <property type="match status" value="1"/>
</dbReference>
<evidence type="ECO:0000256" key="2">
    <source>
        <dbReference type="ARBA" id="ARBA00009810"/>
    </source>
</evidence>
<evidence type="ECO:0000256" key="1">
    <source>
        <dbReference type="ARBA" id="ARBA00004571"/>
    </source>
</evidence>
<dbReference type="InterPro" id="IPR012910">
    <property type="entry name" value="Plug_dom"/>
</dbReference>
<comment type="similarity">
    <text evidence="2 14 16">Belongs to the TonB-dependent receptor family.</text>
</comment>
<evidence type="ECO:0000259" key="17">
    <source>
        <dbReference type="Pfam" id="PF00593"/>
    </source>
</evidence>
<evidence type="ECO:0000256" key="14">
    <source>
        <dbReference type="PROSITE-ProRule" id="PRU01360"/>
    </source>
</evidence>
<evidence type="ECO:0000256" key="12">
    <source>
        <dbReference type="ARBA" id="ARBA00023170"/>
    </source>
</evidence>
<dbReference type="EMBL" id="JFHC01000006">
    <property type="protein sequence ID" value="KDR43608.1"/>
    <property type="molecule type" value="Genomic_DNA"/>
</dbReference>
<dbReference type="Pfam" id="PF00593">
    <property type="entry name" value="TonB_dep_Rec_b-barrel"/>
    <property type="match status" value="1"/>
</dbReference>
<evidence type="ECO:0000256" key="11">
    <source>
        <dbReference type="ARBA" id="ARBA00023136"/>
    </source>
</evidence>
<dbReference type="Pfam" id="PF07715">
    <property type="entry name" value="Plug"/>
    <property type="match status" value="1"/>
</dbReference>
<protein>
    <submittedName>
        <fullName evidence="19">TonB-dependent receptor</fullName>
    </submittedName>
</protein>
<sequence length="741" mass="79547">MQVFQSSPLRVALRISPINSAVRSAFLWAALPLALGAGAPVFAQTGSADAAAETALPAVKVTASGETDPLPGDFAPTYEGGQVARGAQFGILGNKEMIDVPFSMSSYTSKLMEEQQARTIDDVLDNDPAVRTGFGFGNFSRVYIIRGFQLTGDDISMNGLYGITPRQLVAVEAIERVDVFKGANAFLNGASPTGSAVGGGINLELKRAQDKPLTRVTADTSGSGEFGAHVDVGRRFGSEGQFGIRVNTAYRDGETSIDNEHRRNGVTAVSLDYRGDRLRLYGDFLYQRERINEGRSVVYVAPGSAVPGAPSATHNFAQPWTYSNLEDTLGMVRAEYDFLPAWTAYVAGGAHHSNEHGDYSSPTFDSVNGTTAYRLGVPRKTDALAAEAGVRGHFATGQVTHQVAAGAAITHIEDRSAYDLSATFPTDLYNTTPVPRPPAAFSAGDFADPPVTARTLLKSVAVSDTLGLLNDRVLFTIGARHQQIHQNNYSSATSALTDTYDDSITTPVFGLVVKPWQNVAFYANRTEALAKGDTAPTGAANFGDTLSPYRTKQYEVGVKYDTNRFGASFAAYQIEKPTAYVDSVTKIFGTNGNQRHRGLEAAVYGEPYRGVRLIAGASYINAELLDTDGGATDGNRPIGVPNFLFNLNAEYDVPLLTGLTLTARYIHTGNQYLNAQNTQSIPSWNRFDFGARYSASVLGHYTTFRASVLNVTNKAYWASAIGGYLSQGAPRTLLLSLTTDF</sequence>
<evidence type="ECO:0000313" key="20">
    <source>
        <dbReference type="Proteomes" id="UP000027466"/>
    </source>
</evidence>
<keyword evidence="7" id="KW-0732">Signal</keyword>
<dbReference type="PROSITE" id="PS52016">
    <property type="entry name" value="TONB_DEPENDENT_REC_3"/>
    <property type="match status" value="1"/>
</dbReference>
<comment type="caution">
    <text evidence="19">The sequence shown here is derived from an EMBL/GenBank/DDBJ whole genome shotgun (WGS) entry which is preliminary data.</text>
</comment>
<keyword evidence="4 14" id="KW-1134">Transmembrane beta strand</keyword>
<dbReference type="GO" id="GO:0015344">
    <property type="term" value="F:siderophore uptake transmembrane transporter activity"/>
    <property type="evidence" value="ECO:0007669"/>
    <property type="project" value="TreeGrafter"/>
</dbReference>
<keyword evidence="9" id="KW-0406">Ion transport</keyword>
<feature type="short sequence motif" description="TonB C-terminal box" evidence="15">
    <location>
        <begin position="724"/>
        <end position="741"/>
    </location>
</feature>
<evidence type="ECO:0000256" key="9">
    <source>
        <dbReference type="ARBA" id="ARBA00023065"/>
    </source>
</evidence>
<keyword evidence="5" id="KW-0410">Iron transport</keyword>
<keyword evidence="11 14" id="KW-0472">Membrane</keyword>
<dbReference type="GO" id="GO:0038023">
    <property type="term" value="F:signaling receptor activity"/>
    <property type="evidence" value="ECO:0007669"/>
    <property type="project" value="InterPro"/>
</dbReference>
<dbReference type="InterPro" id="IPR010105">
    <property type="entry name" value="TonB_sidphr_rcpt"/>
</dbReference>
<organism evidence="19 20">
    <name type="scientific">Caballeronia glathei</name>
    <dbReference type="NCBI Taxonomy" id="60547"/>
    <lineage>
        <taxon>Bacteria</taxon>
        <taxon>Pseudomonadati</taxon>
        <taxon>Pseudomonadota</taxon>
        <taxon>Betaproteobacteria</taxon>
        <taxon>Burkholderiales</taxon>
        <taxon>Burkholderiaceae</taxon>
        <taxon>Caballeronia</taxon>
    </lineage>
</organism>
<comment type="subcellular location">
    <subcellularLocation>
        <location evidence="1 14">Cell outer membrane</location>
        <topology evidence="1 14">Multi-pass membrane protein</topology>
    </subcellularLocation>
</comment>
<dbReference type="NCBIfam" id="TIGR01783">
    <property type="entry name" value="TonB-siderophor"/>
    <property type="match status" value="1"/>
</dbReference>
<reference evidence="19 20" key="1">
    <citation type="submission" date="2014-03" db="EMBL/GenBank/DDBJ databases">
        <title>Draft Genome Sequences of Four Burkholderia Strains.</title>
        <authorList>
            <person name="Liu X.Y."/>
            <person name="Li C.X."/>
            <person name="Xu J.H."/>
        </authorList>
    </citation>
    <scope>NUCLEOTIDE SEQUENCE [LARGE SCALE GENOMIC DNA]</scope>
    <source>
        <strain evidence="19 20">DSM 50014</strain>
    </source>
</reference>
<dbReference type="AlphaFoldDB" id="A0A069PS97"/>
<dbReference type="STRING" id="60547.GCA_000751215_02297"/>
<keyword evidence="20" id="KW-1185">Reference proteome</keyword>
<name>A0A069PS97_9BURK</name>
<evidence type="ECO:0000256" key="5">
    <source>
        <dbReference type="ARBA" id="ARBA00022496"/>
    </source>
</evidence>
<proteinExistence type="inferred from homology"/>
<dbReference type="PROSITE" id="PS01156">
    <property type="entry name" value="TONB_DEPENDENT_REC_2"/>
    <property type="match status" value="1"/>
</dbReference>
<dbReference type="PANTHER" id="PTHR32552">
    <property type="entry name" value="FERRICHROME IRON RECEPTOR-RELATED"/>
    <property type="match status" value="1"/>
</dbReference>
<evidence type="ECO:0000256" key="10">
    <source>
        <dbReference type="ARBA" id="ARBA00023077"/>
    </source>
</evidence>
<feature type="domain" description="TonB-dependent receptor plug" evidence="18">
    <location>
        <begin position="98"/>
        <end position="194"/>
    </location>
</feature>